<dbReference type="RefSeq" id="WP_128222031.1">
    <property type="nucleotide sequence ID" value="NZ_CP034929.1"/>
</dbReference>
<keyword evidence="2" id="KW-1185">Reference proteome</keyword>
<proteinExistence type="predicted"/>
<gene>
    <name evidence="1" type="ORF">ACFPWU_14475</name>
</gene>
<comment type="caution">
    <text evidence="1">The sequence shown here is derived from an EMBL/GenBank/DDBJ whole genome shotgun (WGS) entry which is preliminary data.</text>
</comment>
<dbReference type="Proteomes" id="UP001596098">
    <property type="component" value="Unassembled WGS sequence"/>
</dbReference>
<protein>
    <submittedName>
        <fullName evidence="1">SRPBCC family protein</fullName>
    </submittedName>
</protein>
<organism evidence="1 2">
    <name type="scientific">Nocardioides yefusunii</name>
    <dbReference type="NCBI Taxonomy" id="2500546"/>
    <lineage>
        <taxon>Bacteria</taxon>
        <taxon>Bacillati</taxon>
        <taxon>Actinomycetota</taxon>
        <taxon>Actinomycetes</taxon>
        <taxon>Propionibacteriales</taxon>
        <taxon>Nocardioidaceae</taxon>
        <taxon>Nocardioides</taxon>
    </lineage>
</organism>
<dbReference type="InterPro" id="IPR019587">
    <property type="entry name" value="Polyketide_cyclase/dehydratase"/>
</dbReference>
<reference evidence="2" key="1">
    <citation type="journal article" date="2019" name="Int. J. Syst. Evol. Microbiol.">
        <title>The Global Catalogue of Microorganisms (GCM) 10K type strain sequencing project: providing services to taxonomists for standard genome sequencing and annotation.</title>
        <authorList>
            <consortium name="The Broad Institute Genomics Platform"/>
            <consortium name="The Broad Institute Genome Sequencing Center for Infectious Disease"/>
            <person name="Wu L."/>
            <person name="Ma J."/>
        </authorList>
    </citation>
    <scope>NUCLEOTIDE SEQUENCE [LARGE SCALE GENOMIC DNA]</scope>
    <source>
        <strain evidence="2">DFY28</strain>
    </source>
</reference>
<dbReference type="CDD" id="cd07812">
    <property type="entry name" value="SRPBCC"/>
    <property type="match status" value="1"/>
</dbReference>
<accession>A0ABW1R2B0</accession>
<evidence type="ECO:0000313" key="2">
    <source>
        <dbReference type="Proteomes" id="UP001596098"/>
    </source>
</evidence>
<dbReference type="InterPro" id="IPR023393">
    <property type="entry name" value="START-like_dom_sf"/>
</dbReference>
<name>A0ABW1R2B0_9ACTN</name>
<dbReference type="EMBL" id="JBHSQI010000009">
    <property type="protein sequence ID" value="MFC6154869.1"/>
    <property type="molecule type" value="Genomic_DNA"/>
</dbReference>
<dbReference type="Gene3D" id="3.30.530.20">
    <property type="match status" value="1"/>
</dbReference>
<dbReference type="SUPFAM" id="SSF55961">
    <property type="entry name" value="Bet v1-like"/>
    <property type="match status" value="1"/>
</dbReference>
<sequence>MGKTTRHLVLATIEQSVDVAAPPSSVWPLVSDLKRLAEWSPQVMRSFVTGGGEIGQGTRLLNLNRRGLLVWPTHSQVVRFDPEREIAWRIKENGATWSFSLEAHGAGTRLVQHRELPDGLSELSISLTDRFLGGQPTFQAELQQGMRDTLAWIKSVAEQG</sequence>
<evidence type="ECO:0000313" key="1">
    <source>
        <dbReference type="EMBL" id="MFC6154869.1"/>
    </source>
</evidence>
<dbReference type="Pfam" id="PF10604">
    <property type="entry name" value="Polyketide_cyc2"/>
    <property type="match status" value="1"/>
</dbReference>